<dbReference type="InterPro" id="IPR013096">
    <property type="entry name" value="Cupin_2"/>
</dbReference>
<evidence type="ECO:0000313" key="2">
    <source>
        <dbReference type="EMBL" id="MBA9028828.1"/>
    </source>
</evidence>
<keyword evidence="3" id="KW-1185">Reference proteome</keyword>
<dbReference type="Pfam" id="PF18905">
    <property type="entry name" value="DUF5661"/>
    <property type="match status" value="1"/>
</dbReference>
<dbReference type="Gene3D" id="2.60.120.10">
    <property type="entry name" value="Jelly Rolls"/>
    <property type="match status" value="1"/>
</dbReference>
<protein>
    <submittedName>
        <fullName evidence="2">Mannose-6-phosphate isomerase-like protein (Cupin superfamily)</fullName>
    </submittedName>
</protein>
<comment type="caution">
    <text evidence="2">The sequence shown here is derived from an EMBL/GenBank/DDBJ whole genome shotgun (WGS) entry which is preliminary data.</text>
</comment>
<proteinExistence type="predicted"/>
<sequence>MKKMYDAPFSYSHQYPNPYYFNEPINNNIIQPNYWTTHDVANRLNFFQSSNGSNKVGLKDYGRKPFVININEATKQNNNYRTALWTGNNSQVTLMSLKAGEDIGLEIHPNVDQFLRIEQGQGIVQMGKRKDNLNFVRNVYDDSAIMIPAGTWHNVTNTGNIPMKIYSIYAPPQHPFGTVHVTKADALDAEHRSDCDMHYSHPTKYPNRIQTNNSNSVKTSFSKEEAAAIALLLGIDFNKSKFDLDEFWMGVNTELEHGKISSQTNVTGDEPIITGKIALAHLHEFPDYYKRLKVLEEEAKAYWNMINRMPK</sequence>
<evidence type="ECO:0000259" key="1">
    <source>
        <dbReference type="Pfam" id="PF07883"/>
    </source>
</evidence>
<dbReference type="SUPFAM" id="SSF51182">
    <property type="entry name" value="RmlC-like cupins"/>
    <property type="match status" value="1"/>
</dbReference>
<name>A0ABR6CVX4_9BACI</name>
<dbReference type="PANTHER" id="PTHR43346">
    <property type="entry name" value="LIGAND BINDING DOMAIN PROTEIN, PUTATIVE (AFU_ORTHOLOGUE AFUA_6G14370)-RELATED"/>
    <property type="match status" value="1"/>
</dbReference>
<dbReference type="Pfam" id="PF07883">
    <property type="entry name" value="Cupin_2"/>
    <property type="match status" value="1"/>
</dbReference>
<organism evidence="2 3">
    <name type="scientific">Peribacillus huizhouensis</name>
    <dbReference type="NCBI Taxonomy" id="1501239"/>
    <lineage>
        <taxon>Bacteria</taxon>
        <taxon>Bacillati</taxon>
        <taxon>Bacillota</taxon>
        <taxon>Bacilli</taxon>
        <taxon>Bacillales</taxon>
        <taxon>Bacillaceae</taxon>
        <taxon>Peribacillus</taxon>
    </lineage>
</organism>
<evidence type="ECO:0000313" key="3">
    <source>
        <dbReference type="Proteomes" id="UP000626697"/>
    </source>
</evidence>
<dbReference type="PANTHER" id="PTHR43346:SF1">
    <property type="entry name" value="QUERCETIN 2,3-DIOXYGENASE-RELATED"/>
    <property type="match status" value="1"/>
</dbReference>
<gene>
    <name evidence="2" type="ORF">HNP81_004149</name>
</gene>
<dbReference type="InterPro" id="IPR043720">
    <property type="entry name" value="DUF5661"/>
</dbReference>
<dbReference type="InterPro" id="IPR014710">
    <property type="entry name" value="RmlC-like_jellyroll"/>
</dbReference>
<dbReference type="Proteomes" id="UP000626697">
    <property type="component" value="Unassembled WGS sequence"/>
</dbReference>
<reference evidence="2 3" key="1">
    <citation type="submission" date="2020-08" db="EMBL/GenBank/DDBJ databases">
        <title>Genomic Encyclopedia of Type Strains, Phase IV (KMG-IV): sequencing the most valuable type-strain genomes for metagenomic binning, comparative biology and taxonomic classification.</title>
        <authorList>
            <person name="Goeker M."/>
        </authorList>
    </citation>
    <scope>NUCLEOTIDE SEQUENCE [LARGE SCALE GENOMIC DNA]</scope>
    <source>
        <strain evidence="2 3">DSM 105481</strain>
    </source>
</reference>
<dbReference type="CDD" id="cd02223">
    <property type="entry name" value="cupin_Bh2720-like"/>
    <property type="match status" value="1"/>
</dbReference>
<feature type="domain" description="Cupin type-2" evidence="1">
    <location>
        <begin position="94"/>
        <end position="169"/>
    </location>
</feature>
<dbReference type="EMBL" id="JACJHX010000019">
    <property type="protein sequence ID" value="MBA9028828.1"/>
    <property type="molecule type" value="Genomic_DNA"/>
</dbReference>
<dbReference type="InterPro" id="IPR011051">
    <property type="entry name" value="RmlC_Cupin_sf"/>
</dbReference>
<dbReference type="InterPro" id="IPR052538">
    <property type="entry name" value="Flavonoid_dioxygenase-like"/>
</dbReference>
<accession>A0ABR6CVX4</accession>